<dbReference type="EMBL" id="DTLB01000008">
    <property type="protein sequence ID" value="HFW31656.1"/>
    <property type="molecule type" value="Genomic_DNA"/>
</dbReference>
<accession>A0A7C3MEM2</accession>
<evidence type="ECO:0000313" key="1">
    <source>
        <dbReference type="EMBL" id="HFW31656.1"/>
    </source>
</evidence>
<comment type="caution">
    <text evidence="1">The sequence shown here is derived from an EMBL/GenBank/DDBJ whole genome shotgun (WGS) entry which is preliminary data.</text>
</comment>
<name>A0A7C3MEM2_ARCFL</name>
<organism evidence="1">
    <name type="scientific">Archaeoglobus fulgidus</name>
    <dbReference type="NCBI Taxonomy" id="2234"/>
    <lineage>
        <taxon>Archaea</taxon>
        <taxon>Methanobacteriati</taxon>
        <taxon>Methanobacteriota</taxon>
        <taxon>Archaeoglobi</taxon>
        <taxon>Archaeoglobales</taxon>
        <taxon>Archaeoglobaceae</taxon>
        <taxon>Archaeoglobus</taxon>
    </lineage>
</organism>
<dbReference type="AlphaFoldDB" id="A0A7C3MEM2"/>
<sequence>MLKEYASKILGSFDELSRILRKEEGNLVVEDDPLIVVIRRNRIEFYVSGEFHGYVSESEEELSETVSEEAKLWLQALANLHFKRFTLRR</sequence>
<protein>
    <submittedName>
        <fullName evidence="1">Uncharacterized protein</fullName>
    </submittedName>
</protein>
<reference evidence="1" key="1">
    <citation type="journal article" date="2020" name="mSystems">
        <title>Genome- and Community-Level Interaction Insights into Carbon Utilization and Element Cycling Functions of Hydrothermarchaeota in Hydrothermal Sediment.</title>
        <authorList>
            <person name="Zhou Z."/>
            <person name="Liu Y."/>
            <person name="Xu W."/>
            <person name="Pan J."/>
            <person name="Luo Z.H."/>
            <person name="Li M."/>
        </authorList>
    </citation>
    <scope>NUCLEOTIDE SEQUENCE [LARGE SCALE GENOMIC DNA]</scope>
    <source>
        <strain evidence="1">SpSt-87</strain>
    </source>
</reference>
<proteinExistence type="predicted"/>
<gene>
    <name evidence="1" type="ORF">ENW66_01690</name>
</gene>